<accession>A0A941J4Q0</accession>
<sequence length="56" mass="6415">MIGTEGTRLLRGKRPRETPQAPRAPRRLPDRPRKASARSEINVHILNSLLKKCRKS</sequence>
<name>A0A941J4Q0_9BACI</name>
<dbReference type="EMBL" id="JAGTPW010000005">
    <property type="protein sequence ID" value="MBR8644177.1"/>
    <property type="molecule type" value="Genomic_DNA"/>
</dbReference>
<comment type="caution">
    <text evidence="2">The sequence shown here is derived from an EMBL/GenBank/DDBJ whole genome shotgun (WGS) entry which is preliminary data.</text>
</comment>
<feature type="region of interest" description="Disordered" evidence="1">
    <location>
        <begin position="1"/>
        <end position="40"/>
    </location>
</feature>
<gene>
    <name evidence="2" type="ORF">KEH51_04500</name>
</gene>
<organism evidence="2 3">
    <name type="scientific">Peribacillus frigoritolerans</name>
    <dbReference type="NCBI Taxonomy" id="450367"/>
    <lineage>
        <taxon>Bacteria</taxon>
        <taxon>Bacillati</taxon>
        <taxon>Bacillota</taxon>
        <taxon>Bacilli</taxon>
        <taxon>Bacillales</taxon>
        <taxon>Bacillaceae</taxon>
        <taxon>Peribacillus</taxon>
    </lineage>
</organism>
<dbReference type="Proteomes" id="UP000680045">
    <property type="component" value="Unassembled WGS sequence"/>
</dbReference>
<dbReference type="AlphaFoldDB" id="A0A941J4Q0"/>
<evidence type="ECO:0000313" key="2">
    <source>
        <dbReference type="EMBL" id="MBR8644177.1"/>
    </source>
</evidence>
<evidence type="ECO:0000256" key="1">
    <source>
        <dbReference type="SAM" id="MobiDB-lite"/>
    </source>
</evidence>
<protein>
    <submittedName>
        <fullName evidence="2">Uncharacterized protein</fullName>
    </submittedName>
</protein>
<reference evidence="2" key="1">
    <citation type="submission" date="2021-04" db="EMBL/GenBank/DDBJ databases">
        <title>Whole genome sequencing of Enterococci isolates from hospitalized patients.</title>
        <authorList>
            <person name="Ogoti B.M."/>
            <person name="Onyambu F.G."/>
        </authorList>
    </citation>
    <scope>NUCLEOTIDE SEQUENCE</scope>
    <source>
        <strain evidence="2">242</strain>
    </source>
</reference>
<evidence type="ECO:0000313" key="3">
    <source>
        <dbReference type="Proteomes" id="UP000680045"/>
    </source>
</evidence>
<proteinExistence type="predicted"/>